<dbReference type="Pfam" id="PF12013">
    <property type="entry name" value="OrsD"/>
    <property type="match status" value="1"/>
</dbReference>
<comment type="caution">
    <text evidence="2">The sequence shown here is derived from an EMBL/GenBank/DDBJ whole genome shotgun (WGS) entry which is preliminary data.</text>
</comment>
<evidence type="ECO:0000313" key="2">
    <source>
        <dbReference type="EMBL" id="KAG9239818.1"/>
    </source>
</evidence>
<proteinExistence type="predicted"/>
<name>A0A9P8CAE1_9HELO</name>
<dbReference type="OrthoDB" id="3533809at2759"/>
<gene>
    <name evidence="2" type="ORF">BJ878DRAFT_530741</name>
</gene>
<evidence type="ECO:0000313" key="3">
    <source>
        <dbReference type="Proteomes" id="UP000887226"/>
    </source>
</evidence>
<dbReference type="AlphaFoldDB" id="A0A9P8CAE1"/>
<reference evidence="2" key="1">
    <citation type="journal article" date="2021" name="IMA Fungus">
        <title>Genomic characterization of three marine fungi, including Emericellopsis atlantica sp. nov. with signatures of a generalist lifestyle and marine biomass degradation.</title>
        <authorList>
            <person name="Hagestad O.C."/>
            <person name="Hou L."/>
            <person name="Andersen J.H."/>
            <person name="Hansen E.H."/>
            <person name="Altermark B."/>
            <person name="Li C."/>
            <person name="Kuhnert E."/>
            <person name="Cox R.J."/>
            <person name="Crous P.W."/>
            <person name="Spatafora J.W."/>
            <person name="Lail K."/>
            <person name="Amirebrahimi M."/>
            <person name="Lipzen A."/>
            <person name="Pangilinan J."/>
            <person name="Andreopoulos W."/>
            <person name="Hayes R.D."/>
            <person name="Ng V."/>
            <person name="Grigoriev I.V."/>
            <person name="Jackson S.A."/>
            <person name="Sutton T.D.S."/>
            <person name="Dobson A.D.W."/>
            <person name="Rama T."/>
        </authorList>
    </citation>
    <scope>NUCLEOTIDE SEQUENCE</scope>
    <source>
        <strain evidence="2">TRa3180A</strain>
    </source>
</reference>
<sequence>MAQPIPQGLAHLIGLNVEFCALICLQCQYAQRPTYIYRHLGDRHKVPIELRKQVEEYTKGCPFQYDYTNVQLPSDGSAPQPIIPVLDGYKCKGCQFKTHGRDTARQHCNKDHNQKRAADEDMFELVKLQCWFGAKRGRFWIVDEANGQEQERQARRARTRDVGEETVHSDDGNDDGGDEKMSQLESRDTVPSSGTNKADSQPKD</sequence>
<accession>A0A9P8CAE1</accession>
<feature type="compositionally biased region" description="Basic and acidic residues" evidence="1">
    <location>
        <begin position="149"/>
        <end position="171"/>
    </location>
</feature>
<dbReference type="EMBL" id="MU254887">
    <property type="protein sequence ID" value="KAG9239818.1"/>
    <property type="molecule type" value="Genomic_DNA"/>
</dbReference>
<organism evidence="2 3">
    <name type="scientific">Calycina marina</name>
    <dbReference type="NCBI Taxonomy" id="1763456"/>
    <lineage>
        <taxon>Eukaryota</taxon>
        <taxon>Fungi</taxon>
        <taxon>Dikarya</taxon>
        <taxon>Ascomycota</taxon>
        <taxon>Pezizomycotina</taxon>
        <taxon>Leotiomycetes</taxon>
        <taxon>Helotiales</taxon>
        <taxon>Pezizellaceae</taxon>
        <taxon>Calycina</taxon>
    </lineage>
</organism>
<evidence type="ECO:0008006" key="4">
    <source>
        <dbReference type="Google" id="ProtNLM"/>
    </source>
</evidence>
<feature type="compositionally biased region" description="Basic and acidic residues" evidence="1">
    <location>
        <begin position="178"/>
        <end position="188"/>
    </location>
</feature>
<feature type="region of interest" description="Disordered" evidence="1">
    <location>
        <begin position="147"/>
        <end position="204"/>
    </location>
</feature>
<evidence type="ECO:0000256" key="1">
    <source>
        <dbReference type="SAM" id="MobiDB-lite"/>
    </source>
</evidence>
<dbReference type="InterPro" id="IPR022698">
    <property type="entry name" value="OrsD"/>
</dbReference>
<feature type="compositionally biased region" description="Polar residues" evidence="1">
    <location>
        <begin position="189"/>
        <end position="204"/>
    </location>
</feature>
<dbReference type="Proteomes" id="UP000887226">
    <property type="component" value="Unassembled WGS sequence"/>
</dbReference>
<keyword evidence="3" id="KW-1185">Reference proteome</keyword>
<protein>
    <recommendedName>
        <fullName evidence="4">C2H2-type domain-containing protein</fullName>
    </recommendedName>
</protein>